<dbReference type="Pfam" id="PF05683">
    <property type="entry name" value="Fumerase_C"/>
    <property type="match status" value="1"/>
</dbReference>
<dbReference type="SUPFAM" id="SSF117457">
    <property type="entry name" value="FumA C-terminal domain-like"/>
    <property type="match status" value="1"/>
</dbReference>
<reference evidence="4" key="1">
    <citation type="journal article" date="2020" name="mSystems">
        <title>Genome- and Community-Level Interaction Insights into Carbon Utilization and Element Cycling Functions of Hydrothermarchaeota in Hydrothermal Sediment.</title>
        <authorList>
            <person name="Zhou Z."/>
            <person name="Liu Y."/>
            <person name="Xu W."/>
            <person name="Pan J."/>
            <person name="Luo Z.H."/>
            <person name="Li M."/>
        </authorList>
    </citation>
    <scope>NUCLEOTIDE SEQUENCE [LARGE SCALE GENOMIC DNA]</scope>
    <source>
        <strain evidence="4">SpSt-626</strain>
    </source>
</reference>
<accession>A0A7V4EAS8</accession>
<name>A0A7V4EAS8_UNCW3</name>
<evidence type="ECO:0000256" key="1">
    <source>
        <dbReference type="ARBA" id="ARBA00008876"/>
    </source>
</evidence>
<dbReference type="GO" id="GO:0016836">
    <property type="term" value="F:hydro-lyase activity"/>
    <property type="evidence" value="ECO:0007669"/>
    <property type="project" value="InterPro"/>
</dbReference>
<dbReference type="EMBL" id="DTAR01000090">
    <property type="protein sequence ID" value="HGM97623.1"/>
    <property type="molecule type" value="Genomic_DNA"/>
</dbReference>
<dbReference type="PANTHER" id="PTHR43351:SF2">
    <property type="entry name" value="L(+)-TARTRATE DEHYDRATASE SUBUNIT BETA-RELATED"/>
    <property type="match status" value="1"/>
</dbReference>
<evidence type="ECO:0000256" key="2">
    <source>
        <dbReference type="ARBA" id="ARBA00023239"/>
    </source>
</evidence>
<organism evidence="4">
    <name type="scientific">candidate division WOR-3 bacterium</name>
    <dbReference type="NCBI Taxonomy" id="2052148"/>
    <lineage>
        <taxon>Bacteria</taxon>
        <taxon>Bacteria division WOR-3</taxon>
    </lineage>
</organism>
<dbReference type="NCBIfam" id="TIGR00723">
    <property type="entry name" value="ttdB_fumA_fumB"/>
    <property type="match status" value="1"/>
</dbReference>
<evidence type="ECO:0000259" key="3">
    <source>
        <dbReference type="Pfam" id="PF05683"/>
    </source>
</evidence>
<dbReference type="InterPro" id="IPR004647">
    <property type="entry name" value="Fe-S_hydro-lyase_TtdB-typ_cat"/>
</dbReference>
<keyword evidence="2 4" id="KW-0456">Lyase</keyword>
<sequence>MEEYKKIKTPLTDDDVLSLKAGDAVLISGVIYSARDAAHKRLLEEYEKTGKLPFDLKGQIIYYVGPSPAKPGKVIGSAGPTTSIRMDIYTPKMLELGVKATIGKGERQDFVKEAMKKYKAVYLATVGGAGALIAQRIKSVKIVAYEDLGPEAITEMLVEDFPAIVAVDAYGNDLYIEGIKKYAKV</sequence>
<dbReference type="InterPro" id="IPR036660">
    <property type="entry name" value="Fe-S_hydroAse_TtdB_cat_sf"/>
</dbReference>
<protein>
    <submittedName>
        <fullName evidence="4">Fe-S-containing hydro-lyase</fullName>
    </submittedName>
</protein>
<feature type="domain" description="Fe-S hydro-lyase tartrate dehydratase beta-type catalytic" evidence="3">
    <location>
        <begin position="7"/>
        <end position="176"/>
    </location>
</feature>
<evidence type="ECO:0000313" key="4">
    <source>
        <dbReference type="EMBL" id="HGM97623.1"/>
    </source>
</evidence>
<dbReference type="AlphaFoldDB" id="A0A7V4EAS8"/>
<comment type="similarity">
    <text evidence="1">Belongs to the class-I fumarase family.</text>
</comment>
<dbReference type="NCBIfam" id="NF005310">
    <property type="entry name" value="PRK06842.1"/>
    <property type="match status" value="1"/>
</dbReference>
<dbReference type="PANTHER" id="PTHR43351">
    <property type="entry name" value="L(+)-TARTRATE DEHYDRATASE SUBUNIT BETA"/>
    <property type="match status" value="1"/>
</dbReference>
<dbReference type="Gene3D" id="3.20.130.10">
    <property type="entry name" value="Fe-S hydro-lyase, tartrate dehydratase beta-type, catalytic domain"/>
    <property type="match status" value="1"/>
</dbReference>
<gene>
    <name evidence="4" type="ORF">ENT96_01050</name>
</gene>
<proteinExistence type="inferred from homology"/>
<comment type="caution">
    <text evidence="4">The sequence shown here is derived from an EMBL/GenBank/DDBJ whole genome shotgun (WGS) entry which is preliminary data.</text>
</comment>